<dbReference type="Gene3D" id="2.130.10.10">
    <property type="entry name" value="YVTN repeat-like/Quinoprotein amine dehydrogenase"/>
    <property type="match status" value="2"/>
</dbReference>
<evidence type="ECO:0000256" key="1">
    <source>
        <dbReference type="SAM" id="SignalP"/>
    </source>
</evidence>
<dbReference type="RefSeq" id="WP_203908304.1">
    <property type="nucleotide sequence ID" value="NZ_BONY01000012.1"/>
</dbReference>
<evidence type="ECO:0008006" key="4">
    <source>
        <dbReference type="Google" id="ProtNLM"/>
    </source>
</evidence>
<feature type="chain" id="PRO_5035152094" description="YncE family protein" evidence="1">
    <location>
        <begin position="23"/>
        <end position="326"/>
    </location>
</feature>
<proteinExistence type="predicted"/>
<keyword evidence="1" id="KW-0732">Signal</keyword>
<evidence type="ECO:0000313" key="2">
    <source>
        <dbReference type="EMBL" id="GIH04429.1"/>
    </source>
</evidence>
<dbReference type="SUPFAM" id="SSF51004">
    <property type="entry name" value="C-terminal (heme d1) domain of cytochrome cd1-nitrite reductase"/>
    <property type="match status" value="1"/>
</dbReference>
<keyword evidence="3" id="KW-1185">Reference proteome</keyword>
<protein>
    <recommendedName>
        <fullName evidence="4">YncE family protein</fullName>
    </recommendedName>
</protein>
<dbReference type="EMBL" id="BONY01000012">
    <property type="protein sequence ID" value="GIH04429.1"/>
    <property type="molecule type" value="Genomic_DNA"/>
</dbReference>
<feature type="signal peptide" evidence="1">
    <location>
        <begin position="1"/>
        <end position="22"/>
    </location>
</feature>
<dbReference type="InterPro" id="IPR011048">
    <property type="entry name" value="Haem_d1_sf"/>
</dbReference>
<organism evidence="2 3">
    <name type="scientific">Rhizocola hellebori</name>
    <dbReference type="NCBI Taxonomy" id="1392758"/>
    <lineage>
        <taxon>Bacteria</taxon>
        <taxon>Bacillati</taxon>
        <taxon>Actinomycetota</taxon>
        <taxon>Actinomycetes</taxon>
        <taxon>Micromonosporales</taxon>
        <taxon>Micromonosporaceae</taxon>
        <taxon>Rhizocola</taxon>
    </lineage>
</organism>
<dbReference type="AlphaFoldDB" id="A0A8J3Q6R5"/>
<dbReference type="PANTHER" id="PTHR47197">
    <property type="entry name" value="PROTEIN NIRF"/>
    <property type="match status" value="1"/>
</dbReference>
<dbReference type="PANTHER" id="PTHR47197:SF3">
    <property type="entry name" value="DIHYDRO-HEME D1 DEHYDROGENASE"/>
    <property type="match status" value="1"/>
</dbReference>
<comment type="caution">
    <text evidence="2">The sequence shown here is derived from an EMBL/GenBank/DDBJ whole genome shotgun (WGS) entry which is preliminary data.</text>
</comment>
<dbReference type="InterPro" id="IPR051200">
    <property type="entry name" value="Host-pathogen_enzymatic-act"/>
</dbReference>
<sequence length="326" mass="33675">MSRLWVFAVAATLVLAGCTGTADPVPTKSPGKADLDPKAELWKVDIKTPIGLAVSNGLVWVASADGDEIRGINPQNGLVSKSIDVGKTPLRIASFYGGGVAVSLFGDGTVSFFDPKSGASTGGYPLTGGPEGVATNLDYLMVVRQDAGVVTQIQHGQPPSRDIPVPGTPRLVALTGQHAFVTSYAAGTLTRIQLEGAEVVTSEKLCEGAQGVQTLGEVVWVTCTRADEVIAVDQKTLKVVGRVAVPGEPDGLTISGGRIFVVASKGPTLSQISNEPTAPKVLSSRAVGKASALADRANVDVIVYGDRAWVSSYKDNAVYGVLLPPA</sequence>
<gene>
    <name evidence="2" type="ORF">Rhe02_24960</name>
</gene>
<reference evidence="2" key="1">
    <citation type="submission" date="2021-01" db="EMBL/GenBank/DDBJ databases">
        <title>Whole genome shotgun sequence of Rhizocola hellebori NBRC 109834.</title>
        <authorList>
            <person name="Komaki H."/>
            <person name="Tamura T."/>
        </authorList>
    </citation>
    <scope>NUCLEOTIDE SEQUENCE</scope>
    <source>
        <strain evidence="2">NBRC 109834</strain>
    </source>
</reference>
<name>A0A8J3Q6R5_9ACTN</name>
<dbReference type="InterPro" id="IPR015943">
    <property type="entry name" value="WD40/YVTN_repeat-like_dom_sf"/>
</dbReference>
<dbReference type="Proteomes" id="UP000612899">
    <property type="component" value="Unassembled WGS sequence"/>
</dbReference>
<accession>A0A8J3Q6R5</accession>
<evidence type="ECO:0000313" key="3">
    <source>
        <dbReference type="Proteomes" id="UP000612899"/>
    </source>
</evidence>
<dbReference type="PROSITE" id="PS51257">
    <property type="entry name" value="PROKAR_LIPOPROTEIN"/>
    <property type="match status" value="1"/>
</dbReference>